<sequence length="138" mass="15154">MISEDLVNRNSLTASPVFLEFYARRVGHCGARIASAARQLRWEARAQELIFFFQGHRDRQGDLCGKQTKARLRQCPDSFVPLGAFIHSPWHGPCPDAATTISAGRCSPVSQTQHHIATAPSHDTVLNVCAGSTSTQPR</sequence>
<accession>A0A316U863</accession>
<name>A0A316U863_9BASI</name>
<proteinExistence type="predicted"/>
<dbReference type="AlphaFoldDB" id="A0A316U863"/>
<organism evidence="1 2">
    <name type="scientific">Pseudomicrostroma glucosiphilum</name>
    <dbReference type="NCBI Taxonomy" id="1684307"/>
    <lineage>
        <taxon>Eukaryota</taxon>
        <taxon>Fungi</taxon>
        <taxon>Dikarya</taxon>
        <taxon>Basidiomycota</taxon>
        <taxon>Ustilaginomycotina</taxon>
        <taxon>Exobasidiomycetes</taxon>
        <taxon>Microstromatales</taxon>
        <taxon>Microstromatales incertae sedis</taxon>
        <taxon>Pseudomicrostroma</taxon>
    </lineage>
</organism>
<evidence type="ECO:0000313" key="2">
    <source>
        <dbReference type="Proteomes" id="UP000245942"/>
    </source>
</evidence>
<gene>
    <name evidence="1" type="ORF">BCV69DRAFT_167351</name>
</gene>
<dbReference type="RefSeq" id="XP_025348502.1">
    <property type="nucleotide sequence ID" value="XM_025489475.1"/>
</dbReference>
<protein>
    <submittedName>
        <fullName evidence="1">Uncharacterized protein</fullName>
    </submittedName>
</protein>
<dbReference type="EMBL" id="KZ819325">
    <property type="protein sequence ID" value="PWN21342.1"/>
    <property type="molecule type" value="Genomic_DNA"/>
</dbReference>
<reference evidence="1 2" key="1">
    <citation type="journal article" date="2018" name="Mol. Biol. Evol.">
        <title>Broad Genomic Sampling Reveals a Smut Pathogenic Ancestry of the Fungal Clade Ustilaginomycotina.</title>
        <authorList>
            <person name="Kijpornyongpan T."/>
            <person name="Mondo S.J."/>
            <person name="Barry K."/>
            <person name="Sandor L."/>
            <person name="Lee J."/>
            <person name="Lipzen A."/>
            <person name="Pangilinan J."/>
            <person name="LaButti K."/>
            <person name="Hainaut M."/>
            <person name="Henrissat B."/>
            <person name="Grigoriev I.V."/>
            <person name="Spatafora J.W."/>
            <person name="Aime M.C."/>
        </authorList>
    </citation>
    <scope>NUCLEOTIDE SEQUENCE [LARGE SCALE GENOMIC DNA]</scope>
    <source>
        <strain evidence="1 2">MCA 4718</strain>
    </source>
</reference>
<evidence type="ECO:0000313" key="1">
    <source>
        <dbReference type="EMBL" id="PWN21342.1"/>
    </source>
</evidence>
<dbReference type="GeneID" id="37011209"/>
<keyword evidence="2" id="KW-1185">Reference proteome</keyword>
<dbReference type="Proteomes" id="UP000245942">
    <property type="component" value="Unassembled WGS sequence"/>
</dbReference>